<gene>
    <name evidence="2" type="ORF">BN938_1740</name>
</gene>
<dbReference type="STRING" id="1433126.BN938_1740"/>
<dbReference type="Pfam" id="PF00929">
    <property type="entry name" value="RNase_T"/>
    <property type="match status" value="1"/>
</dbReference>
<dbReference type="InterPro" id="IPR013520">
    <property type="entry name" value="Ribonucl_H"/>
</dbReference>
<proteinExistence type="predicted"/>
<dbReference type="Proteomes" id="UP000027616">
    <property type="component" value="Chromosome I"/>
</dbReference>
<dbReference type="GO" id="GO:0004527">
    <property type="term" value="F:exonuclease activity"/>
    <property type="evidence" value="ECO:0007669"/>
    <property type="project" value="UniProtKB-ARBA"/>
</dbReference>
<dbReference type="SMART" id="SM00479">
    <property type="entry name" value="EXOIII"/>
    <property type="match status" value="1"/>
</dbReference>
<dbReference type="EMBL" id="HG934468">
    <property type="protein sequence ID" value="CDN31820.1"/>
    <property type="molecule type" value="Genomic_DNA"/>
</dbReference>
<keyword evidence="3" id="KW-1185">Reference proteome</keyword>
<dbReference type="GO" id="GO:0003676">
    <property type="term" value="F:nucleic acid binding"/>
    <property type="evidence" value="ECO:0007669"/>
    <property type="project" value="InterPro"/>
</dbReference>
<reference evidence="2 3" key="1">
    <citation type="journal article" date="2015" name="Genome Announc.">
        <title>Complete Genome Sequence of the Novel Leech Symbiont Mucinivorans hirudinis M3T.</title>
        <authorList>
            <person name="Nelson M.C."/>
            <person name="Bomar L."/>
            <person name="Graf J."/>
        </authorList>
    </citation>
    <scope>NUCLEOTIDE SEQUENCE [LARGE SCALE GENOMIC DNA]</scope>
    <source>
        <strain evidence="3">M3</strain>
    </source>
</reference>
<dbReference type="OrthoDB" id="1007098at2"/>
<feature type="domain" description="Exonuclease" evidence="1">
    <location>
        <begin position="12"/>
        <end position="237"/>
    </location>
</feature>
<dbReference type="HOGENOM" id="CLU_1081037_0_0_10"/>
<accession>A0A060R8J9</accession>
<name>A0A060R8J9_9BACT</name>
<evidence type="ECO:0000313" key="2">
    <source>
        <dbReference type="EMBL" id="CDN31820.1"/>
    </source>
</evidence>
<dbReference type="AlphaFoldDB" id="A0A060R8J9"/>
<evidence type="ECO:0000313" key="3">
    <source>
        <dbReference type="Proteomes" id="UP000027616"/>
    </source>
</evidence>
<dbReference type="eggNOG" id="COG2176">
    <property type="taxonomic scope" value="Bacteria"/>
</dbReference>
<dbReference type="SUPFAM" id="SSF53098">
    <property type="entry name" value="Ribonuclease H-like"/>
    <property type="match status" value="1"/>
</dbReference>
<dbReference type="PATRIC" id="fig|1433126.3.peg.1716"/>
<dbReference type="InterPro" id="IPR036397">
    <property type="entry name" value="RNaseH_sf"/>
</dbReference>
<organism evidence="2 3">
    <name type="scientific">Mucinivorans hirudinis</name>
    <dbReference type="NCBI Taxonomy" id="1433126"/>
    <lineage>
        <taxon>Bacteria</taxon>
        <taxon>Pseudomonadati</taxon>
        <taxon>Bacteroidota</taxon>
        <taxon>Bacteroidia</taxon>
        <taxon>Bacteroidales</taxon>
        <taxon>Rikenellaceae</taxon>
        <taxon>Mucinivorans</taxon>
    </lineage>
</organism>
<dbReference type="GO" id="GO:0006259">
    <property type="term" value="P:DNA metabolic process"/>
    <property type="evidence" value="ECO:0007669"/>
    <property type="project" value="UniProtKB-ARBA"/>
</dbReference>
<dbReference type="InterPro" id="IPR012337">
    <property type="entry name" value="RNaseH-like_sf"/>
</dbReference>
<dbReference type="KEGG" id="rbc:BN938_1740"/>
<protein>
    <recommendedName>
        <fullName evidence="1">Exonuclease domain-containing protein</fullName>
    </recommendedName>
</protein>
<dbReference type="CDD" id="cd06127">
    <property type="entry name" value="DEDDh"/>
    <property type="match status" value="1"/>
</dbReference>
<sequence length="257" mass="28735">MAAPKVEPKIYTAIVLDFETGGLDCRDCACTQIAMQAVRLDNWEVLGAYQKYITPYNKQDIGGTPKRKVLKTRHAIEEEAEGVLMKYEKEALAYTAITMETLNLMGFDIKEVATEVVEFVQKHTLSKGAQCKPILIGQNITFDIGFLQQMMAYAALSKEFEKCFAGTTDFYGNFQPHYIDTIDLGRLAFCNRADVTSYKLEILAERFGILLDDAHDAGADVTATLNIAAVCASRLRQEGTEGFVMAKQEKTRTHFKI</sequence>
<dbReference type="Gene3D" id="3.30.420.10">
    <property type="entry name" value="Ribonuclease H-like superfamily/Ribonuclease H"/>
    <property type="match status" value="1"/>
</dbReference>
<evidence type="ECO:0000259" key="1">
    <source>
        <dbReference type="SMART" id="SM00479"/>
    </source>
</evidence>